<dbReference type="EMBL" id="PGYQ01000014">
    <property type="protein sequence ID" value="PKL72156.1"/>
    <property type="molecule type" value="Genomic_DNA"/>
</dbReference>
<feature type="domain" description="Plasmid pRiA4b Orf3-like" evidence="1">
    <location>
        <begin position="36"/>
        <end position="159"/>
    </location>
</feature>
<dbReference type="InterPro" id="IPR012912">
    <property type="entry name" value="Plasmid_pRiA4b_Orf3-like"/>
</dbReference>
<dbReference type="InterPro" id="IPR024047">
    <property type="entry name" value="MM3350-like_sf"/>
</dbReference>
<dbReference type="AlphaFoldDB" id="A0A2N1UN50"/>
<evidence type="ECO:0000313" key="2">
    <source>
        <dbReference type="EMBL" id="PKL72156.1"/>
    </source>
</evidence>
<organism evidence="2 3">
    <name type="scientific">Candidatus Kuenenbacteria bacterium HGW-Kuenenbacteria-1</name>
    <dbReference type="NCBI Taxonomy" id="2013812"/>
    <lineage>
        <taxon>Bacteria</taxon>
        <taxon>Candidatus Kueneniibacteriota</taxon>
    </lineage>
</organism>
<accession>A0A2N1UN50</accession>
<dbReference type="SUPFAM" id="SSF159941">
    <property type="entry name" value="MM3350-like"/>
    <property type="match status" value="1"/>
</dbReference>
<protein>
    <recommendedName>
        <fullName evidence="1">Plasmid pRiA4b Orf3-like domain-containing protein</fullName>
    </recommendedName>
</protein>
<proteinExistence type="predicted"/>
<evidence type="ECO:0000313" key="3">
    <source>
        <dbReference type="Proteomes" id="UP000233414"/>
    </source>
</evidence>
<evidence type="ECO:0000259" key="1">
    <source>
        <dbReference type="Pfam" id="PF07929"/>
    </source>
</evidence>
<comment type="caution">
    <text evidence="2">The sequence shown here is derived from an EMBL/GenBank/DDBJ whole genome shotgun (WGS) entry which is preliminary data.</text>
</comment>
<dbReference type="Gene3D" id="3.10.290.30">
    <property type="entry name" value="MM3350-like"/>
    <property type="match status" value="1"/>
</dbReference>
<reference evidence="2 3" key="1">
    <citation type="journal article" date="2017" name="ISME J.">
        <title>Potential for microbial H2 and metal transformations associated with novel bacteria and archaea in deep terrestrial subsurface sediments.</title>
        <authorList>
            <person name="Hernsdorf A.W."/>
            <person name="Amano Y."/>
            <person name="Miyakawa K."/>
            <person name="Ise K."/>
            <person name="Suzuki Y."/>
            <person name="Anantharaman K."/>
            <person name="Probst A."/>
            <person name="Burstein D."/>
            <person name="Thomas B.C."/>
            <person name="Banfield J.F."/>
        </authorList>
    </citation>
    <scope>NUCLEOTIDE SEQUENCE [LARGE SCALE GENOMIC DNA]</scope>
    <source>
        <strain evidence="2">HGW-Kuenenbacteria-1</strain>
    </source>
</reference>
<sequence>MTNKKVYVFNITLNLENSPVMHSGKINQNILKKGEAPWREIAILENDNLYNFAKVIINSFGFMFDHCFGFYSNLEERKMYDSKEIYELFTDLKDEEHTPKAKGVKKEKISEAFKEKGKKMLFYFDYGDSWNFFVELKDIKETDIKKSYPILLSRHGKKPEQYPSFEE</sequence>
<dbReference type="Proteomes" id="UP000233414">
    <property type="component" value="Unassembled WGS sequence"/>
</dbReference>
<dbReference type="Pfam" id="PF07929">
    <property type="entry name" value="PRiA4_ORF3"/>
    <property type="match status" value="1"/>
</dbReference>
<name>A0A2N1UN50_9BACT</name>
<gene>
    <name evidence="2" type="ORF">CVV26_02700</name>
</gene>